<keyword evidence="2" id="KW-1185">Reference proteome</keyword>
<dbReference type="PANTHER" id="PTHR34319">
    <property type="entry name" value="MAJOR EXPORTED PROTEIN"/>
    <property type="match status" value="1"/>
</dbReference>
<evidence type="ECO:0000313" key="1">
    <source>
        <dbReference type="EMBL" id="GIO46919.1"/>
    </source>
</evidence>
<protein>
    <submittedName>
        <fullName evidence="1">Uncharacterized protein</fullName>
    </submittedName>
</protein>
<accession>A0A919YAN9</accession>
<dbReference type="AlphaFoldDB" id="A0A919YAN9"/>
<evidence type="ECO:0000313" key="2">
    <source>
        <dbReference type="Proteomes" id="UP000682811"/>
    </source>
</evidence>
<reference evidence="1 2" key="1">
    <citation type="submission" date="2021-03" db="EMBL/GenBank/DDBJ databases">
        <title>Antimicrobial resistance genes in bacteria isolated from Japanese honey, and their potential for conferring macrolide and lincosamide resistance in the American foulbrood pathogen Paenibacillus larvae.</title>
        <authorList>
            <person name="Okamoto M."/>
            <person name="Kumagai M."/>
            <person name="Kanamori H."/>
            <person name="Takamatsu D."/>
        </authorList>
    </citation>
    <scope>NUCLEOTIDE SEQUENCE [LARGE SCALE GENOMIC DNA]</scope>
    <source>
        <strain evidence="1 2">J34TS1</strain>
    </source>
</reference>
<organism evidence="1 2">
    <name type="scientific">Paenibacillus azoreducens</name>
    <dbReference type="NCBI Taxonomy" id="116718"/>
    <lineage>
        <taxon>Bacteria</taxon>
        <taxon>Bacillati</taxon>
        <taxon>Bacillota</taxon>
        <taxon>Bacilli</taxon>
        <taxon>Bacillales</taxon>
        <taxon>Paenibacillaceae</taxon>
        <taxon>Paenibacillus</taxon>
    </lineage>
</organism>
<gene>
    <name evidence="1" type="ORF">J34TS1_16840</name>
</gene>
<dbReference type="InterPro" id="IPR052947">
    <property type="entry name" value="T6SS_Hcp1_domain"/>
</dbReference>
<dbReference type="RefSeq" id="WP_244871463.1">
    <property type="nucleotide sequence ID" value="NZ_AP025343.1"/>
</dbReference>
<dbReference type="EMBL" id="BORT01000005">
    <property type="protein sequence ID" value="GIO46919.1"/>
    <property type="molecule type" value="Genomic_DNA"/>
</dbReference>
<proteinExistence type="predicted"/>
<sequence length="60" mass="6718">MPLDDGGTNSYDNLVLIKNDPYHKVITNAQMNATRGLKPGESKTMNWPIPDGFVYPKKPK</sequence>
<dbReference type="Proteomes" id="UP000682811">
    <property type="component" value="Unassembled WGS sequence"/>
</dbReference>
<name>A0A919YAN9_9BACL</name>
<comment type="caution">
    <text evidence="1">The sequence shown here is derived from an EMBL/GenBank/DDBJ whole genome shotgun (WGS) entry which is preliminary data.</text>
</comment>
<dbReference type="PANTHER" id="PTHR34319:SF7">
    <property type="entry name" value="HNH ENDONUCLEASE DOMAIN-CONTAINING PROTEIN"/>
    <property type="match status" value="1"/>
</dbReference>